<reference evidence="4 5" key="1">
    <citation type="journal article" date="2020" name="ISME J.">
        <title>Uncovering the hidden diversity of litter-decomposition mechanisms in mushroom-forming fungi.</title>
        <authorList>
            <person name="Floudas D."/>
            <person name="Bentzer J."/>
            <person name="Ahren D."/>
            <person name="Johansson T."/>
            <person name="Persson P."/>
            <person name="Tunlid A."/>
        </authorList>
    </citation>
    <scope>NUCLEOTIDE SEQUENCE [LARGE SCALE GENOMIC DNA]</scope>
    <source>
        <strain evidence="4 5">CBS 406.79</strain>
    </source>
</reference>
<name>A0A8H5MGR7_9AGAR</name>
<dbReference type="Proteomes" id="UP000518752">
    <property type="component" value="Unassembled WGS sequence"/>
</dbReference>
<keyword evidence="2" id="KW-0472">Membrane</keyword>
<feature type="compositionally biased region" description="Polar residues" evidence="1">
    <location>
        <begin position="1117"/>
        <end position="1128"/>
    </location>
</feature>
<dbReference type="PANTHER" id="PTHR32085:SF3">
    <property type="entry name" value="PROTEIN CSF1"/>
    <property type="match status" value="1"/>
</dbReference>
<dbReference type="EMBL" id="JAACJN010000002">
    <property type="protein sequence ID" value="KAF5393264.1"/>
    <property type="molecule type" value="Genomic_DNA"/>
</dbReference>
<feature type="compositionally biased region" description="Low complexity" evidence="1">
    <location>
        <begin position="1998"/>
        <end position="2014"/>
    </location>
</feature>
<feature type="region of interest" description="Disordered" evidence="1">
    <location>
        <begin position="3079"/>
        <end position="3099"/>
    </location>
</feature>
<dbReference type="GO" id="GO:0006113">
    <property type="term" value="P:fermentation"/>
    <property type="evidence" value="ECO:0007669"/>
    <property type="project" value="InterPro"/>
</dbReference>
<feature type="compositionally biased region" description="Pro residues" evidence="1">
    <location>
        <begin position="3085"/>
        <end position="3095"/>
    </location>
</feature>
<feature type="domain" description="Csf1 N-terminal" evidence="3">
    <location>
        <begin position="20"/>
        <end position="765"/>
    </location>
</feature>
<evidence type="ECO:0000259" key="3">
    <source>
        <dbReference type="Pfam" id="PF21678"/>
    </source>
</evidence>
<comment type="caution">
    <text evidence="4">The sequence shown here is derived from an EMBL/GenBank/DDBJ whole genome shotgun (WGS) entry which is preliminary data.</text>
</comment>
<dbReference type="PANTHER" id="PTHR32085">
    <property type="entry name" value="PROTEIN CSF1"/>
    <property type="match status" value="1"/>
</dbReference>
<organism evidence="4 5">
    <name type="scientific">Collybiopsis confluens</name>
    <dbReference type="NCBI Taxonomy" id="2823264"/>
    <lineage>
        <taxon>Eukaryota</taxon>
        <taxon>Fungi</taxon>
        <taxon>Dikarya</taxon>
        <taxon>Basidiomycota</taxon>
        <taxon>Agaricomycotina</taxon>
        <taxon>Agaricomycetes</taxon>
        <taxon>Agaricomycetidae</taxon>
        <taxon>Agaricales</taxon>
        <taxon>Marasmiineae</taxon>
        <taxon>Omphalotaceae</taxon>
        <taxon>Collybiopsis</taxon>
    </lineage>
</organism>
<protein>
    <recommendedName>
        <fullName evidence="3">Csf1 N-terminal domain-containing protein</fullName>
    </recommendedName>
</protein>
<dbReference type="Pfam" id="PF21678">
    <property type="entry name" value="Csf1_N"/>
    <property type="match status" value="1"/>
</dbReference>
<feature type="region of interest" description="Disordered" evidence="1">
    <location>
        <begin position="1099"/>
        <end position="1176"/>
    </location>
</feature>
<dbReference type="InterPro" id="IPR048636">
    <property type="entry name" value="Csf1_N"/>
</dbReference>
<evidence type="ECO:0000256" key="2">
    <source>
        <dbReference type="SAM" id="Phobius"/>
    </source>
</evidence>
<feature type="region of interest" description="Disordered" evidence="1">
    <location>
        <begin position="1994"/>
        <end position="2014"/>
    </location>
</feature>
<evidence type="ECO:0000313" key="4">
    <source>
        <dbReference type="EMBL" id="KAF5393264.1"/>
    </source>
</evidence>
<dbReference type="OrthoDB" id="10051416at2759"/>
<evidence type="ECO:0000256" key="1">
    <source>
        <dbReference type="SAM" id="MobiDB-lite"/>
    </source>
</evidence>
<evidence type="ECO:0000313" key="5">
    <source>
        <dbReference type="Proteomes" id="UP000518752"/>
    </source>
</evidence>
<feature type="region of interest" description="Disordered" evidence="1">
    <location>
        <begin position="3112"/>
        <end position="3133"/>
    </location>
</feature>
<dbReference type="GO" id="GO:0016020">
    <property type="term" value="C:membrane"/>
    <property type="evidence" value="ECO:0007669"/>
    <property type="project" value="InterPro"/>
</dbReference>
<gene>
    <name evidence="4" type="ORF">D9757_000624</name>
</gene>
<keyword evidence="5" id="KW-1185">Reference proteome</keyword>
<feature type="compositionally biased region" description="Basic residues" evidence="1">
    <location>
        <begin position="1099"/>
        <end position="1109"/>
    </location>
</feature>
<dbReference type="InterPro" id="IPR029636">
    <property type="entry name" value="Csf1"/>
</dbReference>
<keyword evidence="2" id="KW-1133">Transmembrane helix</keyword>
<feature type="region of interest" description="Disordered" evidence="1">
    <location>
        <begin position="2474"/>
        <end position="2494"/>
    </location>
</feature>
<proteinExistence type="predicted"/>
<sequence>MFNVLLLIVCVVIAAGAFVYFFYFNRFIAWLIGLIIRLVYWNNGASSIWLEIGSIHFSILSGRILFKDIRYHSSNQTAKIVKAQIAWRYWIRRPTTEEEIGLSLGGEDSHPSRDSSCRLQISFQGFEWFIYNRTAAYDNILARTKPQSSERCTPFQKVSNSNTPVASLFANSFRSRAPTFIKTLISRIREQLPNLDPKDLLPLGIQVSKGAIICGNPSTPNLLVAEFKRMEGTFGIVPSRSKYDFYKQMLTLRFSQALIHFEENEHYRGPMTSTGEVIEDQIDNYELKTASARASYPTFIKVWEALKLYTPVLKYLSAYQSSKSRQGSHRPKRSKKSMDEDTPVGADFSKFEYAIERKILETSFLELCYYADVVGVVPQTPAQQAAPVDPFDIGNGDFGPEWGVDVAIHGGVLKYGPWADRQRGELQRAFFPPMFSDAEMTSRLRSGDQRLWTAMRVFIELRGETSLHNWQWDGLNEPVERPRKREPALLHLTVGDRSSISYLMPMVASERGYEPILEAHLDTVSVTSSVNDIPLVSAESCRIHCDLPSPLQWNEQRTWNVSVTLRRPTLYLIRDHINMFTDLGKDWSSGPPHDYQRFIPMVYGFELDMHHYELYLYSNDQNIIDKPLIDDENALFSLVGERMKFSTIIHSNVYRAESTTIPLLVDVPDVVLKLSLPRWNTNALHAPKSGNTIARVGSFSLQGSYLYFAEVHRDHIEQFVLNIKVRGIIFKSLGWAIRHFMILRDNYLGSFTHFSTLYEYLDRRKRGVLVGDPVVQKYRPGSSNMMQVQLGVVLSDGIMILPAGLPGYEKGIDVPGEPKDSIGHCLVLCLPEVDLQLRLHDLYMEMTLNMGTICGSFEEHFPESLVYPDFKSKKSQDALVLDGIDIVANRLFGPVPRTITYACLWEICLGSVKASLSASQAAVLQAAGRTFGINFTDPLNALADDYQSGVYPDVTFVKVSAGSIDLLWKAGSAAALLSVPGGFKLDHNDLGGKYHKKSTSIRLPQLVLKTLLDYNETNTWLEAAEVVTDVFLDIYSSPAGWQEMSTAQADFVWEQDQPTGRIAQFIQMLKTARSTPETRTHMKGVYIPQPTLLHHKAYSQHKYGHRRQSHVGPTAEIVQSSESENENPQAFEDVVRSTPRPIPRILSESSSAGDESDNEDLTDHSDTEWPDSDSDVDTEARPYFRFVKHHMLHHGDSPALWEDGAFVLIRGARFPFTKIHANKNSPDQAFSPLTFPDNSKSTVVYRISQSDGLEVKVTPLAISVLEKLQADIDREWFSPEYLTDRWLSSYISDFPNPAKPSAQKCIVLDISLESATVHVLRRLGAVAGTAVDKIESPSRFAYMMFNASSLRFFGDLGSERKSLAIQVGNARVDLTALSNDGRVAMKHSAFTFLAENFMAASSRDSTKFSCTNLRTDITQSFPVLAVAIINSTKDDIPRLSRVYKQAKERSSNSVRSTIYHILQSSSDDMVIDPLSTIQPSFLVQIGLPQELRANPTFRFLFHLRNCLWHLRENDPFWDKELTQQVTVDDLKPLLKERLLSLDPEVYHVSNLGPIEPLIPNINPLTAWKKDNIEYPFSYVSIKLDFIDMRIDVLENRPPCRITFSDTVTDLRLQHYELLDDSSESRRQGMSQTSLRSNSQDRVQGISVYAAFGDIQITVYSYIMNFIQEVLRVRKLFASSNSATKKEKKARFEPFNIIRIHAVLLLKRLQLRAIAEMLTFEFGLSEIRHSATVLLYRHSRKLSMVHSLLLSEVFIKARATHAMTDPNENDELASLVVGNSALSTVMRRDTFEQSMKVAFSLGALRFTVPRSALRLYRFVEQWRADFLPGIETTLQSLMSEIDKPAGKRSRPAIPSSQSSLPKSLTLRIDGRVACAGIYLRVMHDTWMSWEINDTFIHLNSVKALRSSYDFGVGLASQIFAISTDSPDASSQAHVKLEFPSFLLSGHFNESSIRIMSVIRRLDLKVKPSYWDTILAVQQKFGQDFNDLLSVVQQTRTKRSQTSQSSQAPSPSSARTEISVFAKMEGFRIGFEGRSSVLYLECPGIRAKFEGEPERAWSVTVTDLALSLAPRSSVKPQSFGFDRHKRSAFVIIDFKVLSKSRASKGEVLEVAITKIHAVMQPSSIGEMGDFIDDLQMEMADRREHRAQELLAFKQKTQQLIQTFELKTQEPAVPSRGMSWLSRYIIQFSLSSIGVAFPLAHDHDMELPPAGSHDSAAVRAFLFSIKSVKFGTQHGETGQASMDKLSFQFVSRFRQSVPADFSGENHSTRNRLTYPTMKAQLRSSKSPTSNEIHITSTVSGFILHLDSTIPDYVFSLFDVYRHGRERVQKLSANLPRGIPDSFDTIPLPNKQKSYSSATPEIFASLTFLSGQVRVYSTIASPSSHFSRARNYSGTWDRVEPVGDVEAEVFDLPEVSVWTEYRTAPSSTHLSPNQPESPVLIFKSTVHSSQNILRPTLLPFITEVVTLVEARLHTSSNRADSLSSPVERAVEPEPEPDNFSPPSAIRISFSLRIDQSRLEFTCLPDVNVVAALHWNSGGFMINVLPGARDVIFTGTVGGLTVGLKHGFLSEDCLKLDARNLAFSVTFGKRWVENGSSLASVSLVCDTELLGGVRFSRLQDILCFKAVWLDRIPVFYHDTVIEDVPSKPSIAISASTPKPEFITAILVRIRQIKLDIDLGQSISTVDLRLENTVLRSKFTQLANELSLRVNHMSIVAKGNVAGHADVSDCVFQTIRWVADSSSRDDSRDCMLELRMTSGPLIVMLESDYQKLLHYRAEPLEVEISDDWSIPKSSQTDRPLRLSFTVKSPEVVAVATVGTIPKLLAYANKFKANLEAQKEGASRESNTFRISQSPKPENPLSAVAEAMINSARTRFKEADVILSYMIQQHMSLRLDSLRLVVFPRAMGDPEVAQFLGQDVRGRLHRLVESVNTSSRRGIRFSFSSMKISRFTQLGHAVLPPSSEISDGRQWLEDLLKDATGADIVGLPSMIMNMTSEESKEGLRKVLSYDFDSKFVRRTGMQHSEDIYITLNVALYAWLTVMRKTLTREMDQVQTVADWRNYATGPAPSRKKVPEPLGLAEASRFATIPQPSSKPPLTPAPPKSASLLSPTFSFSPDLLTSPQPPLAEAASPPSDAEGNAITYRHGRRNIERLTMRQLGEATPDVMHPFFMKKAGFSLEDSLPQYVHEYATAPLEQIMEVLLKLYSRQLLAATAAS</sequence>
<feature type="transmembrane region" description="Helical" evidence="2">
    <location>
        <begin position="6"/>
        <end position="36"/>
    </location>
</feature>
<accession>A0A8H5MGR7</accession>
<keyword evidence="2" id="KW-0812">Transmembrane</keyword>